<dbReference type="InterPro" id="IPR027417">
    <property type="entry name" value="P-loop_NTPase"/>
</dbReference>
<dbReference type="PROSITE" id="PS50893">
    <property type="entry name" value="ABC_TRANSPORTER_2"/>
    <property type="match status" value="1"/>
</dbReference>
<gene>
    <name evidence="5" type="ORF">WH96_17215</name>
</gene>
<dbReference type="InterPro" id="IPR003593">
    <property type="entry name" value="AAA+_ATPase"/>
</dbReference>
<organism evidence="5 6">
    <name type="scientific">Kiloniella spongiae</name>
    <dbReference type="NCBI Taxonomy" id="1489064"/>
    <lineage>
        <taxon>Bacteria</taxon>
        <taxon>Pseudomonadati</taxon>
        <taxon>Pseudomonadota</taxon>
        <taxon>Alphaproteobacteria</taxon>
        <taxon>Rhodospirillales</taxon>
        <taxon>Kiloniellaceae</taxon>
        <taxon>Kiloniella</taxon>
    </lineage>
</organism>
<accession>A0A0H2MAG6</accession>
<dbReference type="OrthoDB" id="9802264at2"/>
<evidence type="ECO:0000259" key="4">
    <source>
        <dbReference type="PROSITE" id="PS50893"/>
    </source>
</evidence>
<dbReference type="SMART" id="SM00382">
    <property type="entry name" value="AAA"/>
    <property type="match status" value="1"/>
</dbReference>
<dbReference type="PANTHER" id="PTHR42781">
    <property type="entry name" value="SPERMIDINE/PUTRESCINE IMPORT ATP-BINDING PROTEIN POTA"/>
    <property type="match status" value="1"/>
</dbReference>
<keyword evidence="1" id="KW-0813">Transport</keyword>
<evidence type="ECO:0000256" key="1">
    <source>
        <dbReference type="ARBA" id="ARBA00022448"/>
    </source>
</evidence>
<dbReference type="InterPro" id="IPR003439">
    <property type="entry name" value="ABC_transporter-like_ATP-bd"/>
</dbReference>
<feature type="domain" description="ABC transporter" evidence="4">
    <location>
        <begin position="18"/>
        <end position="227"/>
    </location>
</feature>
<keyword evidence="6" id="KW-1185">Reference proteome</keyword>
<dbReference type="PANTHER" id="PTHR42781:SF4">
    <property type="entry name" value="SPERMIDINE_PUTRESCINE IMPORT ATP-BINDING PROTEIN POTA"/>
    <property type="match status" value="1"/>
</dbReference>
<evidence type="ECO:0000313" key="5">
    <source>
        <dbReference type="EMBL" id="KLN59499.1"/>
    </source>
</evidence>
<evidence type="ECO:0000256" key="3">
    <source>
        <dbReference type="ARBA" id="ARBA00022840"/>
    </source>
</evidence>
<dbReference type="PROSITE" id="PS00211">
    <property type="entry name" value="ABC_TRANSPORTER_1"/>
    <property type="match status" value="1"/>
</dbReference>
<dbReference type="RefSeq" id="WP_047765475.1">
    <property type="nucleotide sequence ID" value="NZ_LAQL01000014.1"/>
</dbReference>
<proteinExistence type="predicted"/>
<dbReference type="GO" id="GO:0005524">
    <property type="term" value="F:ATP binding"/>
    <property type="evidence" value="ECO:0007669"/>
    <property type="project" value="UniProtKB-KW"/>
</dbReference>
<dbReference type="GO" id="GO:0016887">
    <property type="term" value="F:ATP hydrolysis activity"/>
    <property type="evidence" value="ECO:0007669"/>
    <property type="project" value="InterPro"/>
</dbReference>
<dbReference type="InterPro" id="IPR017871">
    <property type="entry name" value="ABC_transporter-like_CS"/>
</dbReference>
<comment type="caution">
    <text evidence="5">The sequence shown here is derived from an EMBL/GenBank/DDBJ whole genome shotgun (WGS) entry which is preliminary data.</text>
</comment>
<dbReference type="Pfam" id="PF00005">
    <property type="entry name" value="ABC_tran"/>
    <property type="match status" value="1"/>
</dbReference>
<protein>
    <submittedName>
        <fullName evidence="5">ABC transporter ATP-binding protein</fullName>
    </submittedName>
</protein>
<dbReference type="SUPFAM" id="SSF52540">
    <property type="entry name" value="P-loop containing nucleoside triphosphate hydrolases"/>
    <property type="match status" value="1"/>
</dbReference>
<dbReference type="STRING" id="1489064.WH96_17215"/>
<name>A0A0H2MAG6_9PROT</name>
<dbReference type="Proteomes" id="UP000035444">
    <property type="component" value="Unassembled WGS sequence"/>
</dbReference>
<evidence type="ECO:0000256" key="2">
    <source>
        <dbReference type="ARBA" id="ARBA00022741"/>
    </source>
</evidence>
<keyword evidence="2" id="KW-0547">Nucleotide-binding</keyword>
<evidence type="ECO:0000313" key="6">
    <source>
        <dbReference type="Proteomes" id="UP000035444"/>
    </source>
</evidence>
<sequence length="227" mass="24981">MNNKTFQQDLTSSEYSSLHLTELKLSLRGEPLFTNLSLDISPGEIVTLMGPSGCGKSSLLAAISGTLESDFSFEGQILLDTLDLIKLPPEQRHIGMLFQEDLLFPHMSINENLGFGIPAHIKDKKERTALITQALNDAGLAEFGDRDPATLSGGQRARIAVLRTLLSQPRALLLDEPFSKLDAELRARFRNFVFRHARANNLPTLLVTHDPDDAKSTGGKVIQMSDL</sequence>
<dbReference type="PATRIC" id="fig|1489064.4.peg.436"/>
<dbReference type="InterPro" id="IPR050093">
    <property type="entry name" value="ABC_SmlMolc_Importer"/>
</dbReference>
<dbReference type="EMBL" id="LAQL01000014">
    <property type="protein sequence ID" value="KLN59499.1"/>
    <property type="molecule type" value="Genomic_DNA"/>
</dbReference>
<keyword evidence="3 5" id="KW-0067">ATP-binding</keyword>
<dbReference type="AlphaFoldDB" id="A0A0H2MAG6"/>
<dbReference type="Gene3D" id="3.40.50.300">
    <property type="entry name" value="P-loop containing nucleotide triphosphate hydrolases"/>
    <property type="match status" value="1"/>
</dbReference>
<reference evidence="5 6" key="1">
    <citation type="submission" date="2015-03" db="EMBL/GenBank/DDBJ databases">
        <title>Genome Sequence of Kiloniella spongiae MEBiC09566, isolated from a marine sponge.</title>
        <authorList>
            <person name="Shao Z."/>
            <person name="Wang L."/>
            <person name="Li X."/>
        </authorList>
    </citation>
    <scope>NUCLEOTIDE SEQUENCE [LARGE SCALE GENOMIC DNA]</scope>
    <source>
        <strain evidence="5 6">MEBiC09566</strain>
    </source>
</reference>